<organism evidence="4 5">
    <name type="scientific">Alsobacter ponti</name>
    <dbReference type="NCBI Taxonomy" id="2962936"/>
    <lineage>
        <taxon>Bacteria</taxon>
        <taxon>Pseudomonadati</taxon>
        <taxon>Pseudomonadota</taxon>
        <taxon>Alphaproteobacteria</taxon>
        <taxon>Hyphomicrobiales</taxon>
        <taxon>Alsobacteraceae</taxon>
        <taxon>Alsobacter</taxon>
    </lineage>
</organism>
<dbReference type="InterPro" id="IPR010081">
    <property type="entry name" value="DiNH2opropionate_NH3_lyase"/>
</dbReference>
<dbReference type="NCBIfam" id="TIGR01747">
    <property type="entry name" value="diampropi_NH3ly"/>
    <property type="match status" value="1"/>
</dbReference>
<protein>
    <submittedName>
        <fullName evidence="4">Diaminopropionate ammonia-lyase</fullName>
        <ecNumber evidence="4">4.3.1.15</ecNumber>
    </submittedName>
</protein>
<dbReference type="GO" id="GO:0008838">
    <property type="term" value="F:diaminopropionate ammonia-lyase activity"/>
    <property type="evidence" value="ECO:0007669"/>
    <property type="project" value="UniProtKB-EC"/>
</dbReference>
<comment type="cofactor">
    <cofactor evidence="1">
        <name>pyridoxal 5'-phosphate</name>
        <dbReference type="ChEBI" id="CHEBI:597326"/>
    </cofactor>
</comment>
<dbReference type="EC" id="4.3.1.15" evidence="4"/>
<keyword evidence="5" id="KW-1185">Reference proteome</keyword>
<feature type="domain" description="Tryptophan synthase beta chain-like PALP" evidence="3">
    <location>
        <begin position="39"/>
        <end position="372"/>
    </location>
</feature>
<keyword evidence="4" id="KW-0456">Lyase</keyword>
<dbReference type="PANTHER" id="PTHR42937">
    <property type="match status" value="1"/>
</dbReference>
<dbReference type="RefSeq" id="WP_254738622.1">
    <property type="nucleotide sequence ID" value="NZ_JANCLU010000002.1"/>
</dbReference>
<dbReference type="NCBIfam" id="NF006058">
    <property type="entry name" value="PRK08206.1"/>
    <property type="match status" value="1"/>
</dbReference>
<dbReference type="Gene3D" id="3.40.50.1100">
    <property type="match status" value="3"/>
</dbReference>
<dbReference type="SUPFAM" id="SSF53686">
    <property type="entry name" value="Tryptophan synthase beta subunit-like PLP-dependent enzymes"/>
    <property type="match status" value="1"/>
</dbReference>
<name>A0ABT1L831_9HYPH</name>
<evidence type="ECO:0000313" key="4">
    <source>
        <dbReference type="EMBL" id="MCP8937539.1"/>
    </source>
</evidence>
<evidence type="ECO:0000256" key="1">
    <source>
        <dbReference type="ARBA" id="ARBA00001933"/>
    </source>
</evidence>
<evidence type="ECO:0000313" key="5">
    <source>
        <dbReference type="Proteomes" id="UP001205890"/>
    </source>
</evidence>
<dbReference type="Pfam" id="PF00291">
    <property type="entry name" value="PALP"/>
    <property type="match status" value="1"/>
</dbReference>
<accession>A0ABT1L831</accession>
<sequence>MILVHDPHAAPPPRERLREALGPAGRARVQDYLAACPRHRPTPLVALPGLAARLGLGALFVKDEGQRLGLGSFKALGGAYAVMRLVIAAAEAALGRTLRPEELQSEAVRLVAAGMTMACATDGNHGRSVAAGARLAGCRSVVFVHQGVSQARADAIAGFGAEIRRVAGSYDDSVVEAARQAAAQGWTVVSDTSWEGYEDIPLDVMQGYTVLAGEAFDALPDAPTHIVLQAGVGGLAAAVAMHASEVYGPRAPRIVVVEPARAACLLASARAGRPTVVPHDEPTVMAMLECYEPSRLAFEILAARAHAFVAAPEERAVEAMRALALPQDGDPAIVAGESGGAGLAGLLECLADEKASAALGLGPDARVLLVVSEGATDPALYARLTGLDPRSVATPKVSP</sequence>
<dbReference type="Proteomes" id="UP001205890">
    <property type="component" value="Unassembled WGS sequence"/>
</dbReference>
<dbReference type="InterPro" id="IPR001926">
    <property type="entry name" value="TrpB-like_PALP"/>
</dbReference>
<dbReference type="EMBL" id="JANCLU010000002">
    <property type="protein sequence ID" value="MCP8937539.1"/>
    <property type="molecule type" value="Genomic_DNA"/>
</dbReference>
<reference evidence="4 5" key="1">
    <citation type="submission" date="2022-07" db="EMBL/GenBank/DDBJ databases">
        <authorList>
            <person name="Li W.-J."/>
            <person name="Deng Q.-Q."/>
        </authorList>
    </citation>
    <scope>NUCLEOTIDE SEQUENCE [LARGE SCALE GENOMIC DNA]</scope>
    <source>
        <strain evidence="4 5">SYSU M60028</strain>
    </source>
</reference>
<evidence type="ECO:0000256" key="2">
    <source>
        <dbReference type="ARBA" id="ARBA00022898"/>
    </source>
</evidence>
<dbReference type="InterPro" id="IPR036052">
    <property type="entry name" value="TrpB-like_PALP_sf"/>
</dbReference>
<keyword evidence="2" id="KW-0663">Pyridoxal phosphate</keyword>
<evidence type="ECO:0000259" key="3">
    <source>
        <dbReference type="Pfam" id="PF00291"/>
    </source>
</evidence>
<dbReference type="PANTHER" id="PTHR42937:SF1">
    <property type="entry name" value="DIAMINOPROPIONATE AMMONIA-LYASE"/>
    <property type="match status" value="1"/>
</dbReference>
<gene>
    <name evidence="4" type="ORF">NK718_03345</name>
</gene>
<proteinExistence type="predicted"/>
<comment type="caution">
    <text evidence="4">The sequence shown here is derived from an EMBL/GenBank/DDBJ whole genome shotgun (WGS) entry which is preliminary data.</text>
</comment>